<reference evidence="8 9" key="1">
    <citation type="submission" date="2019-08" db="EMBL/GenBank/DDBJ databases">
        <title>Amphibian skin-associated Pigmentiphaga: genome sequence and occurrence across geography and hosts.</title>
        <authorList>
            <person name="Bletz M.C."/>
            <person name="Bunk B."/>
            <person name="Sproeer C."/>
            <person name="Biwer P."/>
            <person name="Reiter S."/>
            <person name="Rabemananjara F.C.E."/>
            <person name="Schulz S."/>
            <person name="Overmann J."/>
            <person name="Vences M."/>
        </authorList>
    </citation>
    <scope>NUCLEOTIDE SEQUENCE [LARGE SCALE GENOMIC DNA]</scope>
    <source>
        <strain evidence="8 9">Mada1488</strain>
    </source>
</reference>
<comment type="similarity">
    <text evidence="2">Belongs to the TfdA dioxygenase family.</text>
</comment>
<dbReference type="PANTHER" id="PTHR30468:SF5">
    <property type="entry name" value="ALPHA-KETOGLUTARATE-DEPENDENT SULFATE ESTER DIOXYGENASE"/>
    <property type="match status" value="1"/>
</dbReference>
<evidence type="ECO:0000259" key="7">
    <source>
        <dbReference type="Pfam" id="PF02668"/>
    </source>
</evidence>
<evidence type="ECO:0000256" key="5">
    <source>
        <dbReference type="ARBA" id="ARBA00023002"/>
    </source>
</evidence>
<dbReference type="KEGG" id="pacr:FXN63_00795"/>
<dbReference type="EMBL" id="CP043046">
    <property type="protein sequence ID" value="QEI04527.1"/>
    <property type="molecule type" value="Genomic_DNA"/>
</dbReference>
<dbReference type="Pfam" id="PF02668">
    <property type="entry name" value="TauD"/>
    <property type="match status" value="1"/>
</dbReference>
<dbReference type="InterPro" id="IPR051323">
    <property type="entry name" value="AtsK-like"/>
</dbReference>
<dbReference type="InterPro" id="IPR042098">
    <property type="entry name" value="TauD-like_sf"/>
</dbReference>
<dbReference type="Gene3D" id="3.60.130.10">
    <property type="entry name" value="Clavaminate synthase-like"/>
    <property type="match status" value="1"/>
</dbReference>
<comment type="cofactor">
    <cofactor evidence="1">
        <name>Fe(2+)</name>
        <dbReference type="ChEBI" id="CHEBI:29033"/>
    </cofactor>
</comment>
<organism evidence="8 9">
    <name type="scientific">Pigmentiphaga aceris</name>
    <dbReference type="NCBI Taxonomy" id="1940612"/>
    <lineage>
        <taxon>Bacteria</taxon>
        <taxon>Pseudomonadati</taxon>
        <taxon>Pseudomonadota</taxon>
        <taxon>Betaproteobacteria</taxon>
        <taxon>Burkholderiales</taxon>
        <taxon>Alcaligenaceae</taxon>
        <taxon>Pigmentiphaga</taxon>
    </lineage>
</organism>
<evidence type="ECO:0000256" key="1">
    <source>
        <dbReference type="ARBA" id="ARBA00001954"/>
    </source>
</evidence>
<dbReference type="SUPFAM" id="SSF51197">
    <property type="entry name" value="Clavaminate synthase-like"/>
    <property type="match status" value="1"/>
</dbReference>
<evidence type="ECO:0000313" key="9">
    <source>
        <dbReference type="Proteomes" id="UP000325161"/>
    </source>
</evidence>
<keyword evidence="3" id="KW-0479">Metal-binding</keyword>
<dbReference type="GO" id="GO:0046872">
    <property type="term" value="F:metal ion binding"/>
    <property type="evidence" value="ECO:0007669"/>
    <property type="project" value="UniProtKB-KW"/>
</dbReference>
<dbReference type="GO" id="GO:0005737">
    <property type="term" value="C:cytoplasm"/>
    <property type="evidence" value="ECO:0007669"/>
    <property type="project" value="TreeGrafter"/>
</dbReference>
<protein>
    <submittedName>
        <fullName evidence="8">TauD/TfdA family dioxygenase</fullName>
    </submittedName>
</protein>
<dbReference type="Proteomes" id="UP000325161">
    <property type="component" value="Chromosome"/>
</dbReference>
<evidence type="ECO:0000256" key="6">
    <source>
        <dbReference type="ARBA" id="ARBA00023004"/>
    </source>
</evidence>
<dbReference type="RefSeq" id="WP_148811912.1">
    <property type="nucleotide sequence ID" value="NZ_CP043046.1"/>
</dbReference>
<proteinExistence type="inferred from homology"/>
<name>A0A5C0AW20_9BURK</name>
<evidence type="ECO:0000256" key="3">
    <source>
        <dbReference type="ARBA" id="ARBA00022723"/>
    </source>
</evidence>
<keyword evidence="6" id="KW-0408">Iron</keyword>
<evidence type="ECO:0000256" key="4">
    <source>
        <dbReference type="ARBA" id="ARBA00022964"/>
    </source>
</evidence>
<dbReference type="AlphaFoldDB" id="A0A5C0AW20"/>
<keyword evidence="5" id="KW-0560">Oxidoreductase</keyword>
<gene>
    <name evidence="8" type="ORF">FXN63_00795</name>
</gene>
<dbReference type="PANTHER" id="PTHR30468">
    <property type="entry name" value="ALPHA-KETOGLUTARATE-DEPENDENT SULFONATE DIOXYGENASE"/>
    <property type="match status" value="1"/>
</dbReference>
<evidence type="ECO:0000256" key="2">
    <source>
        <dbReference type="ARBA" id="ARBA00005896"/>
    </source>
</evidence>
<dbReference type="InterPro" id="IPR003819">
    <property type="entry name" value="TauD/TfdA-like"/>
</dbReference>
<feature type="domain" description="TauD/TfdA-like" evidence="7">
    <location>
        <begin position="18"/>
        <end position="287"/>
    </location>
</feature>
<sequence>MSALPSTLARLDLDSVRVTPLSVHIGAQIDGVDLTHQLSPMAVAAIREALLKWKVVFFRDQHLTHAQQVAFGRQFGELTVGHPVFGYVEGHPEVYSVGRDRLKSRFNGDKLVRPWTGWHADVTAAVNPPFASILRGVTIPPFGGDTQWTNLVAAYNGLSDTLKAFVDTLRGEHRFSPPEGASASASFTDKVKTRPLVSEHPLVRVHPETGERALYSSPSFLKRIIGLTPRESEQLLALLFEHSIRPEYTVRFKWEAGSIAFWDNRSTAHLAPVDIFDTDFDRQLYRITLVGDVPVGPDGRASVAIEGEPVLAHSVE</sequence>
<accession>A0A5C0AW20</accession>
<evidence type="ECO:0000313" key="8">
    <source>
        <dbReference type="EMBL" id="QEI04527.1"/>
    </source>
</evidence>
<dbReference type="GO" id="GO:0016706">
    <property type="term" value="F:2-oxoglutarate-dependent dioxygenase activity"/>
    <property type="evidence" value="ECO:0007669"/>
    <property type="project" value="TreeGrafter"/>
</dbReference>
<keyword evidence="9" id="KW-1185">Reference proteome</keyword>
<dbReference type="OrthoDB" id="8893262at2"/>
<keyword evidence="4 8" id="KW-0223">Dioxygenase</keyword>